<proteinExistence type="predicted"/>
<name>A0A0L6UN84_9BASI</name>
<accession>A0A0L6UN84</accession>
<evidence type="ECO:0000313" key="2">
    <source>
        <dbReference type="Proteomes" id="UP000037035"/>
    </source>
</evidence>
<protein>
    <submittedName>
        <fullName evidence="1">Uncharacterized protein</fullName>
    </submittedName>
</protein>
<reference evidence="1 2" key="1">
    <citation type="submission" date="2015-08" db="EMBL/GenBank/DDBJ databases">
        <title>Next Generation Sequencing and Analysis of the Genome of Puccinia sorghi L Schw, the Causal Agent of Maize Common Rust.</title>
        <authorList>
            <person name="Rochi L."/>
            <person name="Burguener G."/>
            <person name="Darino M."/>
            <person name="Turjanski A."/>
            <person name="Kreff E."/>
            <person name="Dieguez M.J."/>
            <person name="Sacco F."/>
        </authorList>
    </citation>
    <scope>NUCLEOTIDE SEQUENCE [LARGE SCALE GENOMIC DNA]</scope>
    <source>
        <strain evidence="1 2">RO10H11247</strain>
    </source>
</reference>
<dbReference type="Proteomes" id="UP000037035">
    <property type="component" value="Unassembled WGS sequence"/>
</dbReference>
<evidence type="ECO:0000313" key="1">
    <source>
        <dbReference type="EMBL" id="KNZ49981.1"/>
    </source>
</evidence>
<comment type="caution">
    <text evidence="1">The sequence shown here is derived from an EMBL/GenBank/DDBJ whole genome shotgun (WGS) entry which is preliminary data.</text>
</comment>
<organism evidence="1 2">
    <name type="scientific">Puccinia sorghi</name>
    <dbReference type="NCBI Taxonomy" id="27349"/>
    <lineage>
        <taxon>Eukaryota</taxon>
        <taxon>Fungi</taxon>
        <taxon>Dikarya</taxon>
        <taxon>Basidiomycota</taxon>
        <taxon>Pucciniomycotina</taxon>
        <taxon>Pucciniomycetes</taxon>
        <taxon>Pucciniales</taxon>
        <taxon>Pucciniaceae</taxon>
        <taxon>Puccinia</taxon>
    </lineage>
</organism>
<dbReference type="VEuPathDB" id="FungiDB:VP01_465g4"/>
<keyword evidence="2" id="KW-1185">Reference proteome</keyword>
<dbReference type="EMBL" id="LAVV01009790">
    <property type="protein sequence ID" value="KNZ49981.1"/>
    <property type="molecule type" value="Genomic_DNA"/>
</dbReference>
<dbReference type="AlphaFoldDB" id="A0A0L6UN84"/>
<gene>
    <name evidence="1" type="ORF">VP01_465g4</name>
</gene>
<sequence length="183" mass="21591">MVKMCLSIYLPRILRVMDPLVPFSWPIIIKKIKYLKKKEAAGSQENTFHLIYHKMIKKVEECQEEALQCEALMMATFLHTAFRLRCVAHCWSEREKHLQLLLENNFNKKDTPKVDKNNIFEFFHHECTPLFAVTVHWTSDPNIFMVFNAPPNSEEIRELEIYIKNMDRLATPAAKDQKSLLIL</sequence>